<dbReference type="PROSITE" id="PS01174">
    <property type="entry name" value="LIPASE_GDXG_SER"/>
    <property type="match status" value="1"/>
</dbReference>
<dbReference type="InterPro" id="IPR029058">
    <property type="entry name" value="AB_hydrolase_fold"/>
</dbReference>
<dbReference type="AlphaFoldDB" id="A0AAV3M7D4"/>
<dbReference type="Proteomes" id="UP000022311">
    <property type="component" value="Unassembled WGS sequence"/>
</dbReference>
<evidence type="ECO:0000256" key="6">
    <source>
        <dbReference type="PROSITE-ProRule" id="PRU10038"/>
    </source>
</evidence>
<dbReference type="PANTHER" id="PTHR48081">
    <property type="entry name" value="AB HYDROLASE SUPERFAMILY PROTEIN C4A8.06C"/>
    <property type="match status" value="1"/>
</dbReference>
<reference evidence="8 9" key="1">
    <citation type="submission" date="2014-01" db="EMBL/GenBank/DDBJ databases">
        <authorList>
            <person name="Durkin A.S."/>
            <person name="McCorrison J."/>
            <person name="Torralba M."/>
            <person name="Gillis M."/>
            <person name="Haft D.H."/>
            <person name="Methe B."/>
            <person name="Sutton G."/>
            <person name="Nelson K.E."/>
        </authorList>
    </citation>
    <scope>NUCLEOTIDE SEQUENCE [LARGE SCALE GENOMIC DNA]</scope>
    <source>
        <strain evidence="8 9">205/92</strain>
    </source>
</reference>
<dbReference type="NCBIfam" id="NF007547">
    <property type="entry name" value="PRK10162.1"/>
    <property type="match status" value="1"/>
</dbReference>
<evidence type="ECO:0000256" key="2">
    <source>
        <dbReference type="ARBA" id="ARBA00022487"/>
    </source>
</evidence>
<evidence type="ECO:0000259" key="7">
    <source>
        <dbReference type="Pfam" id="PF07859"/>
    </source>
</evidence>
<dbReference type="InterPro" id="IPR013094">
    <property type="entry name" value="AB_hydrolase_3"/>
</dbReference>
<dbReference type="Gene3D" id="3.40.50.1820">
    <property type="entry name" value="alpha/beta hydrolase"/>
    <property type="match status" value="1"/>
</dbReference>
<proteinExistence type="inferred from homology"/>
<dbReference type="RefSeq" id="WP_036961431.1">
    <property type="nucleotide sequence ID" value="NZ_JALD01000039.1"/>
</dbReference>
<sequence length="322" mass="36737">MKITNKINVLELISPEMQKVIAYYAQKDPVEPNDGSYEAQRLAYIEDRRYWNANSPELFSIKNNLVPTDKGDVVTRIYHPIEKTPATLFYLHGGGFILGNLDTHDRIMRLLALYTGCTVIGIDYTLSPEAHYPQAIEEAVAVCQFYYQHAEKFTLNMNHIGFAGDSAGAMLALATVLWLRDKHIYCGDICAVLLWYGLYGLHDSRSRRLYGGEWDGLRQEDLQEYDNAYLTALGSREEPYYCLFNNDLTQGIPPCFIASAQYDPLIDDSETLFHTFQAHKVPCEYKMYSGTLHAFLHYSRIMPTADSAIRDGAIYFIKQLFG</sequence>
<organism evidence="8 9">
    <name type="scientific">Providencia alcalifaciens 205/92</name>
    <dbReference type="NCBI Taxonomy" id="1256988"/>
    <lineage>
        <taxon>Bacteria</taxon>
        <taxon>Pseudomonadati</taxon>
        <taxon>Pseudomonadota</taxon>
        <taxon>Gammaproteobacteria</taxon>
        <taxon>Enterobacterales</taxon>
        <taxon>Morganellaceae</taxon>
        <taxon>Providencia</taxon>
    </lineage>
</organism>
<dbReference type="InterPro" id="IPR033140">
    <property type="entry name" value="Lipase_GDXG_put_SER_AS"/>
</dbReference>
<name>A0AAV3M7D4_9GAMM</name>
<gene>
    <name evidence="5 8" type="primary">aes</name>
    <name evidence="8" type="ORF">HMPREF1563_0902</name>
</gene>
<evidence type="ECO:0000313" key="8">
    <source>
        <dbReference type="EMBL" id="EUD11638.1"/>
    </source>
</evidence>
<dbReference type="Pfam" id="PF07859">
    <property type="entry name" value="Abhydrolase_3"/>
    <property type="match status" value="1"/>
</dbReference>
<evidence type="ECO:0000313" key="9">
    <source>
        <dbReference type="Proteomes" id="UP000022311"/>
    </source>
</evidence>
<dbReference type="HAMAP" id="MF_01958">
    <property type="entry name" value="Acetyl_esterase"/>
    <property type="match status" value="1"/>
</dbReference>
<comment type="caution">
    <text evidence="8">The sequence shown here is derived from an EMBL/GenBank/DDBJ whole genome shotgun (WGS) entry which is preliminary data.</text>
</comment>
<dbReference type="GO" id="GO:0005737">
    <property type="term" value="C:cytoplasm"/>
    <property type="evidence" value="ECO:0007669"/>
    <property type="project" value="UniProtKB-SubCell"/>
</dbReference>
<evidence type="ECO:0000256" key="1">
    <source>
        <dbReference type="ARBA" id="ARBA00010515"/>
    </source>
</evidence>
<comment type="function">
    <text evidence="5">Displays esterase activity towards short chain fatty esters (acyl chain length of up to 8 carbons). Able to hydrolyze triacetylglycerol (triacetin) and tributyrylglycerol (tributyrin), but not trioleylglycerol (triolein) or cholesterol oleate. Negatively regulates MalT activity by antagonizing maltotriose binding. Inhibits MelA galactosidase activity.</text>
</comment>
<comment type="subunit">
    <text evidence="5">Homodimer. Interacts with MalT and MelA.</text>
</comment>
<dbReference type="PROSITE" id="PS01173">
    <property type="entry name" value="LIPASE_GDXG_HIS"/>
    <property type="match status" value="1"/>
</dbReference>
<dbReference type="GO" id="GO:0052689">
    <property type="term" value="F:carboxylic ester hydrolase activity"/>
    <property type="evidence" value="ECO:0007669"/>
    <property type="project" value="UniProtKB-UniRule"/>
</dbReference>
<dbReference type="EC" id="3.1.1.-" evidence="5"/>
<feature type="active site" evidence="5 6">
    <location>
        <position position="166"/>
    </location>
</feature>
<keyword evidence="4 5" id="KW-0378">Hydrolase</keyword>
<dbReference type="InterPro" id="IPR023508">
    <property type="entry name" value="Acetyl_esterase"/>
</dbReference>
<dbReference type="SUPFAM" id="SSF53474">
    <property type="entry name" value="alpha/beta-Hydrolases"/>
    <property type="match status" value="1"/>
</dbReference>
<dbReference type="EMBL" id="JALD01000039">
    <property type="protein sequence ID" value="EUD11638.1"/>
    <property type="molecule type" value="Genomic_DNA"/>
</dbReference>
<evidence type="ECO:0000256" key="5">
    <source>
        <dbReference type="HAMAP-Rule" id="MF_01958"/>
    </source>
</evidence>
<feature type="active site" evidence="5">
    <location>
        <position position="293"/>
    </location>
</feature>
<dbReference type="InterPro" id="IPR002168">
    <property type="entry name" value="Lipase_GDXG_HIS_AS"/>
</dbReference>
<comment type="similarity">
    <text evidence="1 5">Belongs to the 'GDXG' lipolytic enzyme family.</text>
</comment>
<dbReference type="PANTHER" id="PTHR48081:SF8">
    <property type="entry name" value="ALPHA_BETA HYDROLASE FOLD-3 DOMAIN-CONTAINING PROTEIN-RELATED"/>
    <property type="match status" value="1"/>
</dbReference>
<keyword evidence="2 5" id="KW-0719">Serine esterase</keyword>
<protein>
    <recommendedName>
        <fullName evidence="5">Acetyl esterase</fullName>
        <ecNumber evidence="5">3.1.1.-</ecNumber>
    </recommendedName>
</protein>
<dbReference type="InterPro" id="IPR050300">
    <property type="entry name" value="GDXG_lipolytic_enzyme"/>
</dbReference>
<comment type="subcellular location">
    <subcellularLocation>
        <location evidence="5">Cytoplasm</location>
    </subcellularLocation>
</comment>
<feature type="domain" description="Alpha/beta hydrolase fold-3" evidence="7">
    <location>
        <begin position="88"/>
        <end position="296"/>
    </location>
</feature>
<feature type="active site" evidence="5">
    <location>
        <position position="263"/>
    </location>
</feature>
<evidence type="ECO:0000256" key="4">
    <source>
        <dbReference type="ARBA" id="ARBA00022801"/>
    </source>
</evidence>
<keyword evidence="3 5" id="KW-0963">Cytoplasm</keyword>
<evidence type="ECO:0000256" key="3">
    <source>
        <dbReference type="ARBA" id="ARBA00022490"/>
    </source>
</evidence>
<accession>A0AAV3M7D4</accession>